<feature type="binding site" evidence="5">
    <location>
        <begin position="83"/>
        <end position="89"/>
    </location>
    <ligand>
        <name>CTP</name>
        <dbReference type="ChEBI" id="CHEBI:37563"/>
    </ligand>
</feature>
<dbReference type="GO" id="GO:0050518">
    <property type="term" value="F:2-C-methyl-D-erythritol 4-phosphate cytidylyltransferase activity"/>
    <property type="evidence" value="ECO:0007669"/>
    <property type="project" value="UniProtKB-ARBA"/>
</dbReference>
<evidence type="ECO:0000256" key="4">
    <source>
        <dbReference type="ARBA" id="ARBA00023316"/>
    </source>
</evidence>
<dbReference type="GO" id="GO:0008299">
    <property type="term" value="P:isoprenoid biosynthetic process"/>
    <property type="evidence" value="ECO:0007669"/>
    <property type="project" value="InterPro"/>
</dbReference>
<dbReference type="EMBL" id="BKZQ01000047">
    <property type="protein sequence ID" value="GER71406.1"/>
    <property type="molecule type" value="Genomic_DNA"/>
</dbReference>
<evidence type="ECO:0000313" key="7">
    <source>
        <dbReference type="Proteomes" id="UP000391919"/>
    </source>
</evidence>
<dbReference type="PANTHER" id="PTHR32125">
    <property type="entry name" value="2-C-METHYL-D-ERYTHRITOL 4-PHOSPHATE CYTIDYLYLTRANSFERASE, CHLOROPLASTIC"/>
    <property type="match status" value="1"/>
</dbReference>
<dbReference type="EC" id="2.7.7.40" evidence="5"/>
<sequence length="240" mass="27127">MSVIYAEILAGGKGTRMGNVNMPKQFLALNKKPILIHTLEKFILNPEFDKIIVVSPREWLNYTNDIIQRYIGYHERLVVVEGGSDRNESIMSGIRYIEQTFGLFDDDYIVTHDSVRPFLTHRIIKENIELVQKYKAVDTAIGAIDTIIESEDGESISQIPKRHMMYQGQTPQSFHIKTLVSSYNQLTAAQKSELTDACKICSLSGIDVKIVKGEMFNIKITTPYDLKVANAILQEGIAND</sequence>
<dbReference type="GO" id="GO:0071555">
    <property type="term" value="P:cell wall organization"/>
    <property type="evidence" value="ECO:0007669"/>
    <property type="project" value="UniProtKB-KW"/>
</dbReference>
<dbReference type="Pfam" id="PF01128">
    <property type="entry name" value="IspD"/>
    <property type="match status" value="1"/>
</dbReference>
<comment type="function">
    <text evidence="5">Catalyzes the transfer of the cytidylyl group of CTP to D-ribitol 5-phosphate.</text>
</comment>
<keyword evidence="1 5" id="KW-0808">Transferase</keyword>
<dbReference type="AlphaFoldDB" id="A0A5J4J983"/>
<feature type="site" description="Transition state stabilizer" evidence="5">
    <location>
        <position position="24"/>
    </location>
</feature>
<dbReference type="HAMAP" id="MF_02068">
    <property type="entry name" value="TarI"/>
    <property type="match status" value="1"/>
</dbReference>
<evidence type="ECO:0000256" key="1">
    <source>
        <dbReference type="ARBA" id="ARBA00022679"/>
    </source>
</evidence>
<comment type="pathway">
    <text evidence="5">Cell wall biogenesis; poly(ribitol phosphate) teichoic acid biosynthesis.</text>
</comment>
<gene>
    <name evidence="5 6" type="primary">tarI</name>
    <name evidence="6" type="ORF">BpJC7_27090</name>
</gene>
<dbReference type="NCBIfam" id="NF001183">
    <property type="entry name" value="PRK00155.1-3"/>
    <property type="match status" value="1"/>
</dbReference>
<feature type="site" description="Positions ribitol 5-phosphate for the nucleophilic attack" evidence="5">
    <location>
        <position position="162"/>
    </location>
</feature>
<comment type="caution">
    <text evidence="6">The sequence shown here is derived from an EMBL/GenBank/DDBJ whole genome shotgun (WGS) entry which is preliminary data.</text>
</comment>
<dbReference type="InterPro" id="IPR034709">
    <property type="entry name" value="TarI"/>
</dbReference>
<organism evidence="6 7">
    <name type="scientific">Weizmannia acidilactici</name>
    <dbReference type="NCBI Taxonomy" id="2607726"/>
    <lineage>
        <taxon>Bacteria</taxon>
        <taxon>Bacillati</taxon>
        <taxon>Bacillota</taxon>
        <taxon>Bacilli</taxon>
        <taxon>Bacillales</taxon>
        <taxon>Bacillaceae</taxon>
        <taxon>Heyndrickxia</taxon>
    </lineage>
</organism>
<dbReference type="PANTHER" id="PTHR32125:SF8">
    <property type="entry name" value="RIBITOL-5-PHOSPHATE CYTIDYLYLTRANSFERASE"/>
    <property type="match status" value="1"/>
</dbReference>
<dbReference type="UniPathway" id="UPA00790"/>
<evidence type="ECO:0000256" key="5">
    <source>
        <dbReference type="HAMAP-Rule" id="MF_02068"/>
    </source>
</evidence>
<dbReference type="SUPFAM" id="SSF53448">
    <property type="entry name" value="Nucleotide-diphospho-sugar transferases"/>
    <property type="match status" value="1"/>
</dbReference>
<keyword evidence="2 5" id="KW-0548">Nucleotidyltransferase</keyword>
<dbReference type="FunFam" id="3.90.550.10:FF:000003">
    <property type="entry name" value="2-C-methyl-D-erythritol 4-phosphate cytidylyltransferase"/>
    <property type="match status" value="1"/>
</dbReference>
<accession>A0A5J4J983</accession>
<evidence type="ECO:0000313" key="6">
    <source>
        <dbReference type="EMBL" id="GER71406.1"/>
    </source>
</evidence>
<dbReference type="PROSITE" id="PS01295">
    <property type="entry name" value="ISPD"/>
    <property type="match status" value="1"/>
</dbReference>
<comment type="catalytic activity">
    <reaction evidence="5">
        <text>D-ribitol 5-phosphate + CTP + H(+) = CDP-L-ribitol + diphosphate</text>
        <dbReference type="Rhea" id="RHEA:12456"/>
        <dbReference type="ChEBI" id="CHEBI:15378"/>
        <dbReference type="ChEBI" id="CHEBI:33019"/>
        <dbReference type="ChEBI" id="CHEBI:37563"/>
        <dbReference type="ChEBI" id="CHEBI:57608"/>
        <dbReference type="ChEBI" id="CHEBI:57695"/>
        <dbReference type="EC" id="2.7.7.40"/>
    </reaction>
</comment>
<dbReference type="InterPro" id="IPR034683">
    <property type="entry name" value="IspD/TarI"/>
</dbReference>
<feature type="binding site" evidence="5">
    <location>
        <position position="114"/>
    </location>
    <ligand>
        <name>CTP</name>
        <dbReference type="ChEBI" id="CHEBI:37563"/>
    </ligand>
</feature>
<dbReference type="InterPro" id="IPR029044">
    <property type="entry name" value="Nucleotide-diphossugar_trans"/>
</dbReference>
<dbReference type="Proteomes" id="UP000391919">
    <property type="component" value="Unassembled WGS sequence"/>
</dbReference>
<protein>
    <recommendedName>
        <fullName evidence="5">Ribitol-5-phosphate cytidylyltransferase</fullName>
        <ecNumber evidence="5">2.7.7.40</ecNumber>
    </recommendedName>
</protein>
<keyword evidence="7" id="KW-1185">Reference proteome</keyword>
<dbReference type="GO" id="GO:0047349">
    <property type="term" value="F:D-ribitol-5-phosphate cytidylyltransferase activity"/>
    <property type="evidence" value="ECO:0007669"/>
    <property type="project" value="UniProtKB-UniRule"/>
</dbReference>
<dbReference type="InterPro" id="IPR018294">
    <property type="entry name" value="ISPD_synthase_CS"/>
</dbReference>
<dbReference type="CDD" id="cd02516">
    <property type="entry name" value="CDP-ME_synthetase"/>
    <property type="match status" value="1"/>
</dbReference>
<evidence type="ECO:0000256" key="2">
    <source>
        <dbReference type="ARBA" id="ARBA00022695"/>
    </source>
</evidence>
<dbReference type="InterPro" id="IPR050088">
    <property type="entry name" value="IspD/TarI_cytidylyltransf_bact"/>
</dbReference>
<evidence type="ECO:0000256" key="3">
    <source>
        <dbReference type="ARBA" id="ARBA00022944"/>
    </source>
</evidence>
<keyword evidence="4 5" id="KW-0961">Cell wall biogenesis/degradation</keyword>
<reference evidence="6 7" key="1">
    <citation type="submission" date="2019-09" db="EMBL/GenBank/DDBJ databases">
        <title>Draft genome sequence of Bacillus sp. JC-7.</title>
        <authorList>
            <person name="Tanaka N."/>
            <person name="Shiwa Y."/>
            <person name="Fujita N."/>
            <person name="Tanasupawat S."/>
        </authorList>
    </citation>
    <scope>NUCLEOTIDE SEQUENCE [LARGE SCALE GENOMIC DNA]</scope>
    <source>
        <strain evidence="6 7">JC-7</strain>
    </source>
</reference>
<proteinExistence type="inferred from homology"/>
<keyword evidence="3 5" id="KW-0777">Teichoic acid biosynthesis</keyword>
<dbReference type="GO" id="GO:1902012">
    <property type="term" value="P:poly(ribitol phosphate) teichoic acid biosynthetic process"/>
    <property type="evidence" value="ECO:0007669"/>
    <property type="project" value="UniProtKB-UniRule"/>
</dbReference>
<feature type="site" description="Positions ribitol 5-phosphate for the nucleophilic attack" evidence="5">
    <location>
        <position position="219"/>
    </location>
</feature>
<comment type="similarity">
    <text evidence="5">Belongs to the IspD/TarI cytidylyltransferase family. TarI subfamily.</text>
</comment>
<feature type="binding site" evidence="5">
    <location>
        <begin position="9"/>
        <end position="12"/>
    </location>
    <ligand>
        <name>CTP</name>
        <dbReference type="ChEBI" id="CHEBI:37563"/>
    </ligand>
</feature>
<dbReference type="Gene3D" id="3.90.550.10">
    <property type="entry name" value="Spore Coat Polysaccharide Biosynthesis Protein SpsA, Chain A"/>
    <property type="match status" value="1"/>
</dbReference>
<name>A0A5J4J983_9BACI</name>
<feature type="site" description="Transition state stabilizer" evidence="5">
    <location>
        <position position="16"/>
    </location>
</feature>